<feature type="transmembrane region" description="Helical" evidence="5">
    <location>
        <begin position="45"/>
        <end position="63"/>
    </location>
</feature>
<feature type="transmembrane region" description="Helical" evidence="5">
    <location>
        <begin position="70"/>
        <end position="86"/>
    </location>
</feature>
<organism evidence="7 8">
    <name type="scientific">Tsukamurella pseudospumae</name>
    <dbReference type="NCBI Taxonomy" id="239498"/>
    <lineage>
        <taxon>Bacteria</taxon>
        <taxon>Bacillati</taxon>
        <taxon>Actinomycetota</taxon>
        <taxon>Actinomycetes</taxon>
        <taxon>Mycobacteriales</taxon>
        <taxon>Tsukamurellaceae</taxon>
        <taxon>Tsukamurella</taxon>
    </lineage>
</organism>
<sequence length="87" mass="8676">MSEGGAGAPSGLAAERTRLARVRTVVAVLMTSAIVGRATVPARPAAALLCLVVAVVAVVMLRLRPPVSHGVLVGCVVTLAAVGFVGF</sequence>
<evidence type="ECO:0000256" key="2">
    <source>
        <dbReference type="ARBA" id="ARBA00022692"/>
    </source>
</evidence>
<evidence type="ECO:0000256" key="4">
    <source>
        <dbReference type="ARBA" id="ARBA00023136"/>
    </source>
</evidence>
<dbReference type="Proteomes" id="UP000070409">
    <property type="component" value="Unassembled WGS sequence"/>
</dbReference>
<dbReference type="InterPro" id="IPR003807">
    <property type="entry name" value="DUF202"/>
</dbReference>
<gene>
    <name evidence="7" type="ORF">AXK61_17185</name>
</gene>
<keyword evidence="8" id="KW-1185">Reference proteome</keyword>
<keyword evidence="2 5" id="KW-0812">Transmembrane</keyword>
<evidence type="ECO:0000259" key="6">
    <source>
        <dbReference type="Pfam" id="PF02656"/>
    </source>
</evidence>
<comment type="subcellular location">
    <subcellularLocation>
        <location evidence="1">Endomembrane system</location>
        <topology evidence="1">Multi-pass membrane protein</topology>
    </subcellularLocation>
</comment>
<evidence type="ECO:0000256" key="1">
    <source>
        <dbReference type="ARBA" id="ARBA00004127"/>
    </source>
</evidence>
<keyword evidence="4 5" id="KW-0472">Membrane</keyword>
<evidence type="ECO:0000256" key="5">
    <source>
        <dbReference type="SAM" id="Phobius"/>
    </source>
</evidence>
<accession>A0A137ZMZ7</accession>
<evidence type="ECO:0000313" key="7">
    <source>
        <dbReference type="EMBL" id="KXO99559.1"/>
    </source>
</evidence>
<dbReference type="RefSeq" id="WP_068744446.1">
    <property type="nucleotide sequence ID" value="NZ_LSRE01000009.1"/>
</dbReference>
<protein>
    <recommendedName>
        <fullName evidence="6">DUF202 domain-containing protein</fullName>
    </recommendedName>
</protein>
<name>A0A137ZMZ7_9ACTN</name>
<reference evidence="7 8" key="1">
    <citation type="submission" date="2016-02" db="EMBL/GenBank/DDBJ databases">
        <authorList>
            <person name="Teng J.L."/>
            <person name="Tang Y."/>
            <person name="Huang Y."/>
            <person name="Guo F."/>
            <person name="Wei W."/>
            <person name="Chen J.H."/>
            <person name="Wong S.Y."/>
            <person name="Lau S.K."/>
            <person name="Woo P.C."/>
        </authorList>
    </citation>
    <scope>NUCLEOTIDE SEQUENCE [LARGE SCALE GENOMIC DNA]</scope>
    <source>
        <strain evidence="7 8">JCM 13375</strain>
    </source>
</reference>
<evidence type="ECO:0000256" key="3">
    <source>
        <dbReference type="ARBA" id="ARBA00022989"/>
    </source>
</evidence>
<keyword evidence="3 5" id="KW-1133">Transmembrane helix</keyword>
<comment type="caution">
    <text evidence="7">The sequence shown here is derived from an EMBL/GenBank/DDBJ whole genome shotgun (WGS) entry which is preliminary data.</text>
</comment>
<dbReference type="EMBL" id="LSRE01000009">
    <property type="protein sequence ID" value="KXO99559.1"/>
    <property type="molecule type" value="Genomic_DNA"/>
</dbReference>
<feature type="domain" description="DUF202" evidence="6">
    <location>
        <begin position="11"/>
        <end position="61"/>
    </location>
</feature>
<dbReference type="Pfam" id="PF02656">
    <property type="entry name" value="DUF202"/>
    <property type="match status" value="1"/>
</dbReference>
<proteinExistence type="predicted"/>
<evidence type="ECO:0000313" key="8">
    <source>
        <dbReference type="Proteomes" id="UP000070409"/>
    </source>
</evidence>